<dbReference type="SUPFAM" id="SSF63829">
    <property type="entry name" value="Calcium-dependent phosphotriesterase"/>
    <property type="match status" value="3"/>
</dbReference>
<dbReference type="InterPro" id="IPR000700">
    <property type="entry name" value="PAS-assoc_C"/>
</dbReference>
<dbReference type="PROSITE" id="PS50112">
    <property type="entry name" value="PAS"/>
    <property type="match status" value="1"/>
</dbReference>
<reference evidence="10" key="1">
    <citation type="journal article" date="2019" name="Int. J. Syst. Evol. Microbiol.">
        <title>The Global Catalogue of Microorganisms (GCM) 10K type strain sequencing project: providing services to taxonomists for standard genome sequencing and annotation.</title>
        <authorList>
            <consortium name="The Broad Institute Genomics Platform"/>
            <consortium name="The Broad Institute Genome Sequencing Center for Infectious Disease"/>
            <person name="Wu L."/>
            <person name="Ma J."/>
        </authorList>
    </citation>
    <scope>NUCLEOTIDE SEQUENCE [LARGE SCALE GENOMIC DNA]</scope>
    <source>
        <strain evidence="10">KCTC 52490</strain>
    </source>
</reference>
<dbReference type="Gene3D" id="3.30.450.20">
    <property type="entry name" value="PAS domain"/>
    <property type="match status" value="1"/>
</dbReference>
<dbReference type="Pfam" id="PF02518">
    <property type="entry name" value="HATPase_c"/>
    <property type="match status" value="1"/>
</dbReference>
<accession>A0ABW6AL14</accession>
<dbReference type="PROSITE" id="PS50109">
    <property type="entry name" value="HIS_KIN"/>
    <property type="match status" value="1"/>
</dbReference>
<dbReference type="InterPro" id="IPR004358">
    <property type="entry name" value="Sig_transdc_His_kin-like_C"/>
</dbReference>
<dbReference type="Pfam" id="PF07495">
    <property type="entry name" value="Y_Y_Y"/>
    <property type="match status" value="1"/>
</dbReference>
<dbReference type="SMART" id="SM00387">
    <property type="entry name" value="HATPase_c"/>
    <property type="match status" value="1"/>
</dbReference>
<dbReference type="CDD" id="cd00075">
    <property type="entry name" value="HATPase"/>
    <property type="match status" value="1"/>
</dbReference>
<comment type="catalytic activity">
    <reaction evidence="1">
        <text>ATP + protein L-histidine = ADP + protein N-phospho-L-histidine.</text>
        <dbReference type="EC" id="2.7.13.3"/>
    </reaction>
</comment>
<dbReference type="InterPro" id="IPR000014">
    <property type="entry name" value="PAS"/>
</dbReference>
<feature type="chain" id="PRO_5046834162" description="histidine kinase" evidence="5">
    <location>
        <begin position="22"/>
        <end position="1251"/>
    </location>
</feature>
<evidence type="ECO:0000259" key="7">
    <source>
        <dbReference type="PROSITE" id="PS50112"/>
    </source>
</evidence>
<dbReference type="InterPro" id="IPR035965">
    <property type="entry name" value="PAS-like_dom_sf"/>
</dbReference>
<dbReference type="SUPFAM" id="SSF55785">
    <property type="entry name" value="PYP-like sensor domain (PAS domain)"/>
    <property type="match status" value="1"/>
</dbReference>
<dbReference type="InterPro" id="IPR015943">
    <property type="entry name" value="WD40/YVTN_repeat-like_dom_sf"/>
</dbReference>
<evidence type="ECO:0000313" key="10">
    <source>
        <dbReference type="Proteomes" id="UP001597512"/>
    </source>
</evidence>
<dbReference type="NCBIfam" id="TIGR00229">
    <property type="entry name" value="sensory_box"/>
    <property type="match status" value="1"/>
</dbReference>
<evidence type="ECO:0000256" key="2">
    <source>
        <dbReference type="ARBA" id="ARBA00012438"/>
    </source>
</evidence>
<gene>
    <name evidence="9" type="ORF">ACFS25_15000</name>
</gene>
<dbReference type="InterPro" id="IPR036097">
    <property type="entry name" value="HisK_dim/P_sf"/>
</dbReference>
<dbReference type="Pfam" id="PF00512">
    <property type="entry name" value="HisKA"/>
    <property type="match status" value="1"/>
</dbReference>
<feature type="domain" description="PAS" evidence="7">
    <location>
        <begin position="878"/>
        <end position="954"/>
    </location>
</feature>
<keyword evidence="5" id="KW-0732">Signal</keyword>
<feature type="domain" description="Histidine kinase" evidence="6">
    <location>
        <begin position="1023"/>
        <end position="1240"/>
    </location>
</feature>
<dbReference type="CDD" id="cd00130">
    <property type="entry name" value="PAS"/>
    <property type="match status" value="1"/>
</dbReference>
<feature type="domain" description="PAC" evidence="8">
    <location>
        <begin position="953"/>
        <end position="1005"/>
    </location>
</feature>
<feature type="coiled-coil region" evidence="4">
    <location>
        <begin position="861"/>
        <end position="888"/>
    </location>
</feature>
<dbReference type="EMBL" id="JBHUOM010000012">
    <property type="protein sequence ID" value="MFD2935098.1"/>
    <property type="molecule type" value="Genomic_DNA"/>
</dbReference>
<dbReference type="InterPro" id="IPR011123">
    <property type="entry name" value="Y_Y_Y"/>
</dbReference>
<dbReference type="Gene3D" id="2.60.40.10">
    <property type="entry name" value="Immunoglobulins"/>
    <property type="match status" value="1"/>
</dbReference>
<dbReference type="Gene3D" id="3.30.565.10">
    <property type="entry name" value="Histidine kinase-like ATPase, C-terminal domain"/>
    <property type="match status" value="1"/>
</dbReference>
<evidence type="ECO:0000259" key="8">
    <source>
        <dbReference type="PROSITE" id="PS50113"/>
    </source>
</evidence>
<dbReference type="SMART" id="SM00091">
    <property type="entry name" value="PAS"/>
    <property type="match status" value="1"/>
</dbReference>
<dbReference type="PROSITE" id="PS50113">
    <property type="entry name" value="PAC"/>
    <property type="match status" value="1"/>
</dbReference>
<dbReference type="InterPro" id="IPR011110">
    <property type="entry name" value="Reg_prop"/>
</dbReference>
<dbReference type="PANTHER" id="PTHR43547:SF2">
    <property type="entry name" value="HYBRID SIGNAL TRANSDUCTION HISTIDINE KINASE C"/>
    <property type="match status" value="1"/>
</dbReference>
<evidence type="ECO:0000256" key="1">
    <source>
        <dbReference type="ARBA" id="ARBA00000085"/>
    </source>
</evidence>
<dbReference type="InterPro" id="IPR003594">
    <property type="entry name" value="HATPase_dom"/>
</dbReference>
<dbReference type="Pfam" id="PF08447">
    <property type="entry name" value="PAS_3"/>
    <property type="match status" value="1"/>
</dbReference>
<dbReference type="Gene3D" id="1.10.287.130">
    <property type="match status" value="1"/>
</dbReference>
<evidence type="ECO:0000256" key="3">
    <source>
        <dbReference type="ARBA" id="ARBA00022553"/>
    </source>
</evidence>
<dbReference type="InterPro" id="IPR036890">
    <property type="entry name" value="HATPase_C_sf"/>
</dbReference>
<name>A0ABW6AL14_9BACT</name>
<evidence type="ECO:0000313" key="9">
    <source>
        <dbReference type="EMBL" id="MFD2935098.1"/>
    </source>
</evidence>
<dbReference type="Pfam" id="PF07494">
    <property type="entry name" value="Reg_prop"/>
    <property type="match status" value="8"/>
</dbReference>
<proteinExistence type="predicted"/>
<dbReference type="CDD" id="cd00082">
    <property type="entry name" value="HisKA"/>
    <property type="match status" value="1"/>
</dbReference>
<evidence type="ECO:0000256" key="4">
    <source>
        <dbReference type="SAM" id="Coils"/>
    </source>
</evidence>
<dbReference type="InterPro" id="IPR005467">
    <property type="entry name" value="His_kinase_dom"/>
</dbReference>
<dbReference type="InterPro" id="IPR001610">
    <property type="entry name" value="PAC"/>
</dbReference>
<organism evidence="9 10">
    <name type="scientific">Spirosoma flavum</name>
    <dbReference type="NCBI Taxonomy" id="2048557"/>
    <lineage>
        <taxon>Bacteria</taxon>
        <taxon>Pseudomonadati</taxon>
        <taxon>Bacteroidota</taxon>
        <taxon>Cytophagia</taxon>
        <taxon>Cytophagales</taxon>
        <taxon>Cytophagaceae</taxon>
        <taxon>Spirosoma</taxon>
    </lineage>
</organism>
<dbReference type="RefSeq" id="WP_381502365.1">
    <property type="nucleotide sequence ID" value="NZ_JBHUOM010000012.1"/>
</dbReference>
<dbReference type="Proteomes" id="UP001597512">
    <property type="component" value="Unassembled WGS sequence"/>
</dbReference>
<dbReference type="Gene3D" id="2.130.10.10">
    <property type="entry name" value="YVTN repeat-like/Quinoprotein amine dehydrogenase"/>
    <property type="match status" value="2"/>
</dbReference>
<feature type="signal peptide" evidence="5">
    <location>
        <begin position="1"/>
        <end position="21"/>
    </location>
</feature>
<keyword evidence="10" id="KW-1185">Reference proteome</keyword>
<keyword evidence="3" id="KW-0597">Phosphoprotein</keyword>
<evidence type="ECO:0000259" key="6">
    <source>
        <dbReference type="PROSITE" id="PS50109"/>
    </source>
</evidence>
<dbReference type="SMART" id="SM00086">
    <property type="entry name" value="PAC"/>
    <property type="match status" value="1"/>
</dbReference>
<dbReference type="SUPFAM" id="SSF55874">
    <property type="entry name" value="ATPase domain of HSP90 chaperone/DNA topoisomerase II/histidine kinase"/>
    <property type="match status" value="1"/>
</dbReference>
<dbReference type="SUPFAM" id="SSF47384">
    <property type="entry name" value="Homodimeric domain of signal transducing histidine kinase"/>
    <property type="match status" value="1"/>
</dbReference>
<protein>
    <recommendedName>
        <fullName evidence="2">histidine kinase</fullName>
        <ecNumber evidence="2">2.7.13.3</ecNumber>
    </recommendedName>
</protein>
<dbReference type="InterPro" id="IPR013783">
    <property type="entry name" value="Ig-like_fold"/>
</dbReference>
<dbReference type="EC" id="2.7.13.3" evidence="2"/>
<comment type="caution">
    <text evidence="9">The sequence shown here is derived from an EMBL/GenBank/DDBJ whole genome shotgun (WGS) entry which is preliminary data.</text>
</comment>
<sequence length="1251" mass="140674">MPIRFVSYLLASLWLAQLAQAQTPDNPFTYLTTNQGLSQNNVTCILQDKKGFMWFGTQDGLNKFDGYTYTLYRNDPRNASSLSHNHIHTLFEDKQGRLWVGSDDGGLSLFEVNTETFINYKHTPGLDNSLAHNKVTAIVQDAAGYLWVGTAGGGLDRFDTQQRTFTHFTHQAAKPGSLSHDWVSALCIDRAGILWVGSAVGGLNRLDPKTNSFTHYRHNSADPHSVSDDQITTCLEDSQGRFWAGTSEGGLNLLDRATGLFTHFLYTPGRSTQLTDNDVLALAEDRDHNLWISTQNGGIDLLHPDGHFSYYTYQVDNNRGLNNGSIYSMYRDPVGTMWIGTYSGGVNKLDAIPPKFKLVQRTPFNTNNLTNSNILNVLEDKGGDLWLGTDGGGINVLKKGQSIFTAYRDTSQQASTSGSNYVLTLYEDSANRLWTGNYKGGLTLFNRTKGTFEPKGNFKPLSISAILEARNGIMWLGTFEDGLIRYDKNTGSRTRYQSHPTQTGQLIHHSITNLWEDPSGNIWMGTDGGGINVFHPDKNRFTQYVHDSQNPKSLSNNQVNVLFKSRTGQLWMGTNGGLNQFDDRTQTFTAYRQADGLANEVILGILEDEQGTLWLSTNKGLSAFKPNTRTIRNFTSSDGLQESAFNRMACYKSRTGQLFFGGLKGLNSFYPDALRFNSFIPPVYITDFQLFNQSVRVQDAQSVLKKAITETRDITLAYDQSVLSFGFAALNYTISGNNQYAYKLEGFDANWIQAGTKRTATYTNLDAGDYVFRVRASNNDGVWNQRGTFVNLHITPPVWQTGWFKSLVALLLIGSLYGAYRLRVTRIQAQQVALQHQVRVRTREVLHQKQELQEQALHMQLLQAKVEQQAAQQQLQESEQRFREIADNVDEVFWIHSANPFRLMYINPAGQRVWNTTFEQLQGEPFFLMETAVPQDRPAVLSFTEQYRAGLEGELYYRLQPKDEPIRWLMIRSFIIRDEAGKVLRHIGLASDVTSQKEKEFVLQQSLQREQELNQLKSQFVSTASHEFRTPLMTIQSSVDLIGRYLDFPPDRARPSIQKHLGVIESQIDQFSLLLTDVLTIGQIEAGKVPFMPRWIDVLAFCKTLIDTHFSERPDERVVQVVIQGTPRSAYIDDKLMSHVLINLLSNAFKFSSGNPELRLAFGDDQLTLQVIDQGIGIPAADVANLFQAFFRASNTNAIQGTGLGLVIARQFVELHAGTLELQSEQHKGTVFTIVLPIGLPDQTLPQEVTN</sequence>
<dbReference type="SMART" id="SM00388">
    <property type="entry name" value="HisKA"/>
    <property type="match status" value="1"/>
</dbReference>
<dbReference type="InterPro" id="IPR003661">
    <property type="entry name" value="HisK_dim/P_dom"/>
</dbReference>
<dbReference type="PANTHER" id="PTHR43547">
    <property type="entry name" value="TWO-COMPONENT HISTIDINE KINASE"/>
    <property type="match status" value="1"/>
</dbReference>
<dbReference type="InterPro" id="IPR013655">
    <property type="entry name" value="PAS_fold_3"/>
</dbReference>
<evidence type="ECO:0000256" key="5">
    <source>
        <dbReference type="SAM" id="SignalP"/>
    </source>
</evidence>
<dbReference type="PRINTS" id="PR00344">
    <property type="entry name" value="BCTRLSENSOR"/>
</dbReference>
<keyword evidence="4" id="KW-0175">Coiled coil</keyword>